<dbReference type="Proteomes" id="UP000035352">
    <property type="component" value="Chromosome"/>
</dbReference>
<reference evidence="1 2" key="1">
    <citation type="submission" date="2015-05" db="EMBL/GenBank/DDBJ databases">
        <authorList>
            <person name="Tang B."/>
            <person name="Yu Y."/>
        </authorList>
    </citation>
    <scope>NUCLEOTIDE SEQUENCE [LARGE SCALE GENOMIC DNA]</scope>
    <source>
        <strain evidence="1 2">DSM 7029</strain>
    </source>
</reference>
<dbReference type="EMBL" id="CP011371">
    <property type="protein sequence ID" value="AKJ31950.1"/>
    <property type="molecule type" value="Genomic_DNA"/>
</dbReference>
<evidence type="ECO:0000313" key="2">
    <source>
        <dbReference type="Proteomes" id="UP000035352"/>
    </source>
</evidence>
<dbReference type="KEGG" id="pbh:AAW51_5259"/>
<accession>A0A0G3BZI1</accession>
<sequence length="311" mass="33325">MQLFSWRSVLDILLAAKRTAAGTHRVASRLAASAAAALAVTAVPAEPVASASVGPLQFEVADLRPDDGQSAWYRLDRTRRPSRQPLSEGYWATSTVEVREWHHPRDEAHPALQETRFDGAFLVPMSVSLADQRSSAMATLTESGLSVTSRTRSFGSTDALALVRLDHFDYAAPPPGYFGLELAPYAALTLSFEAQLRVADDGMTAGEKEYAWAHVFFDFNPAGDDPAQWSELRLRSHNTGGPDLLEKSATMSFTLTNDSDALMNGHISLSASALTIIGPAPIPEPSSLALALAGGLLLIVLRLKAARSASP</sequence>
<protein>
    <recommendedName>
        <fullName evidence="3">PEP-CTERM protein-sorting domain-containing protein</fullName>
    </recommendedName>
</protein>
<evidence type="ECO:0000313" key="1">
    <source>
        <dbReference type="EMBL" id="AKJ31950.1"/>
    </source>
</evidence>
<gene>
    <name evidence="1" type="ORF">AAW51_5259</name>
</gene>
<proteinExistence type="predicted"/>
<name>A0A0G3BZI1_9BURK</name>
<dbReference type="RefSeq" id="WP_157360066.1">
    <property type="nucleotide sequence ID" value="NZ_CP011371.1"/>
</dbReference>
<dbReference type="AlphaFoldDB" id="A0A0G3BZI1"/>
<organism evidence="1 2">
    <name type="scientific">Caldimonas brevitalea</name>
    <dbReference type="NCBI Taxonomy" id="413882"/>
    <lineage>
        <taxon>Bacteria</taxon>
        <taxon>Pseudomonadati</taxon>
        <taxon>Pseudomonadota</taxon>
        <taxon>Betaproteobacteria</taxon>
        <taxon>Burkholderiales</taxon>
        <taxon>Sphaerotilaceae</taxon>
        <taxon>Caldimonas</taxon>
    </lineage>
</organism>
<keyword evidence="2" id="KW-1185">Reference proteome</keyword>
<evidence type="ECO:0008006" key="3">
    <source>
        <dbReference type="Google" id="ProtNLM"/>
    </source>
</evidence>